<dbReference type="STRING" id="1993.SAMN04489713_11436"/>
<sequence>MAGPRGPEAGRDLFAHRALLYGSRQDFLLSAVPFLRDGRRADDAVVAVVAPPVSAELRERLGPRTVAGIEFIDAAEWFGDGPVQALASCHDRARADWWPRGRLRLLAEPVWDGLTPLETREWKRHECLLNVVFAGTPSTIVCAYDAAGLPGHVLEGAARTHPELTGPDGTAVSERFTDPAEYYAECNAGPLPPPPTAAVRRTFAAGALPALRDFLTAEAARHGLPGDRTLPFVLAVNEVATGIVRDGGGHGALLVWAEDGELVCDVDDPGRMLADRFLGHVPPDAHGGDAAMWAVRRLCHIVEIRSGARGTRIRLRVRLG</sequence>
<reference evidence="3 4" key="1">
    <citation type="submission" date="2016-10" db="EMBL/GenBank/DDBJ databases">
        <authorList>
            <person name="de Groot N.N."/>
        </authorList>
    </citation>
    <scope>NUCLEOTIDE SEQUENCE [LARGE SCALE GENOMIC DNA]</scope>
    <source>
        <strain evidence="3 4">DSM 43067</strain>
    </source>
</reference>
<evidence type="ECO:0000259" key="1">
    <source>
        <dbReference type="Pfam" id="PF13581"/>
    </source>
</evidence>
<name>A0A1I5Q8C4_9ACTN</name>
<gene>
    <name evidence="3" type="ORF">SAMN04489713_11436</name>
</gene>
<proteinExistence type="predicted"/>
<dbReference type="eggNOG" id="COG2172">
    <property type="taxonomic scope" value="Bacteria"/>
</dbReference>
<protein>
    <submittedName>
        <fullName evidence="3">MEDS: MEthanogen/methylotroph, DcmR Sensory domain</fullName>
    </submittedName>
</protein>
<dbReference type="Proteomes" id="UP000183413">
    <property type="component" value="Unassembled WGS sequence"/>
</dbReference>
<dbReference type="NCBIfam" id="NF041045">
    <property type="entry name" value="RsbA_anti_sig"/>
    <property type="match status" value="1"/>
</dbReference>
<dbReference type="InterPro" id="IPR036890">
    <property type="entry name" value="HATPase_C_sf"/>
</dbReference>
<dbReference type="InParanoid" id="A0A1I5Q8C4"/>
<dbReference type="EMBL" id="FOVH01000014">
    <property type="protein sequence ID" value="SFP42578.1"/>
    <property type="molecule type" value="Genomic_DNA"/>
</dbReference>
<dbReference type="InterPro" id="IPR025847">
    <property type="entry name" value="MEDS_domain"/>
</dbReference>
<dbReference type="InterPro" id="IPR047718">
    <property type="entry name" value="RsbA-like_anti_sig"/>
</dbReference>
<evidence type="ECO:0000259" key="2">
    <source>
        <dbReference type="Pfam" id="PF14417"/>
    </source>
</evidence>
<feature type="domain" description="Histidine kinase/HSP90-like ATPase" evidence="1">
    <location>
        <begin position="207"/>
        <end position="316"/>
    </location>
</feature>
<dbReference type="InterPro" id="IPR003594">
    <property type="entry name" value="HATPase_dom"/>
</dbReference>
<dbReference type="AlphaFoldDB" id="A0A1I5Q8C4"/>
<evidence type="ECO:0000313" key="3">
    <source>
        <dbReference type="EMBL" id="SFP42578.1"/>
    </source>
</evidence>
<evidence type="ECO:0000313" key="4">
    <source>
        <dbReference type="Proteomes" id="UP000183413"/>
    </source>
</evidence>
<organism evidence="3 4">
    <name type="scientific">Actinomadura madurae</name>
    <dbReference type="NCBI Taxonomy" id="1993"/>
    <lineage>
        <taxon>Bacteria</taxon>
        <taxon>Bacillati</taxon>
        <taxon>Actinomycetota</taxon>
        <taxon>Actinomycetes</taxon>
        <taxon>Streptosporangiales</taxon>
        <taxon>Thermomonosporaceae</taxon>
        <taxon>Actinomadura</taxon>
    </lineage>
</organism>
<dbReference type="Gene3D" id="3.30.565.10">
    <property type="entry name" value="Histidine kinase-like ATPase, C-terminal domain"/>
    <property type="match status" value="1"/>
</dbReference>
<dbReference type="Pfam" id="PF13581">
    <property type="entry name" value="HATPase_c_2"/>
    <property type="match status" value="1"/>
</dbReference>
<accession>A0A1I5Q8C4</accession>
<feature type="domain" description="MEDS" evidence="2">
    <location>
        <begin position="16"/>
        <end position="162"/>
    </location>
</feature>
<dbReference type="Pfam" id="PF14417">
    <property type="entry name" value="MEDS"/>
    <property type="match status" value="1"/>
</dbReference>
<keyword evidence="4" id="KW-1185">Reference proteome</keyword>